<evidence type="ECO:0000313" key="2">
    <source>
        <dbReference type="Proteomes" id="UP000254863"/>
    </source>
</evidence>
<name>A0A7H4MYX3_9ENTR</name>
<dbReference type="Proteomes" id="UP000254863">
    <property type="component" value="Unassembled WGS sequence"/>
</dbReference>
<reference evidence="1 2" key="1">
    <citation type="submission" date="2018-06" db="EMBL/GenBank/DDBJ databases">
        <authorList>
            <consortium name="Pathogen Informatics"/>
            <person name="Doyle S."/>
        </authorList>
    </citation>
    <scope>NUCLEOTIDE SEQUENCE [LARGE SCALE GENOMIC DNA]</scope>
    <source>
        <strain evidence="1 2">NCTC11685</strain>
    </source>
</reference>
<sequence>MSTAGGSRGEAPAKLRTLCDICMEGDRALTDAFPGLHLEVQTALARGDAACRLRFYQAEERGGRMAILTWDHAVQFVNQPEAAIQALSGQKLNVVAGGRHPGWGGPGMR</sequence>
<evidence type="ECO:0000313" key="1">
    <source>
        <dbReference type="EMBL" id="STV71254.1"/>
    </source>
</evidence>
<organism evidence="1 2">
    <name type="scientific">Klebsiella michiganensis</name>
    <dbReference type="NCBI Taxonomy" id="1134687"/>
    <lineage>
        <taxon>Bacteria</taxon>
        <taxon>Pseudomonadati</taxon>
        <taxon>Pseudomonadota</taxon>
        <taxon>Gammaproteobacteria</taxon>
        <taxon>Enterobacterales</taxon>
        <taxon>Enterobacteriaceae</taxon>
        <taxon>Klebsiella/Raoultella group</taxon>
        <taxon>Klebsiella</taxon>
    </lineage>
</organism>
<protein>
    <submittedName>
        <fullName evidence="1">Uncharacterized protein</fullName>
    </submittedName>
</protein>
<accession>A0A7H4MYX3</accession>
<comment type="caution">
    <text evidence="1">The sequence shown here is derived from an EMBL/GenBank/DDBJ whole genome shotgun (WGS) entry which is preliminary data.</text>
</comment>
<proteinExistence type="predicted"/>
<dbReference type="AlphaFoldDB" id="A0A7H4MYX3"/>
<dbReference type="EMBL" id="UGMS01000001">
    <property type="protein sequence ID" value="STV71254.1"/>
    <property type="molecule type" value="Genomic_DNA"/>
</dbReference>
<gene>
    <name evidence="1" type="ORF">NCTC11685_00186</name>
</gene>